<dbReference type="GO" id="GO:0051015">
    <property type="term" value="F:actin filament binding"/>
    <property type="evidence" value="ECO:0007669"/>
    <property type="project" value="InterPro"/>
</dbReference>
<keyword evidence="2" id="KW-0963">Cytoplasm</keyword>
<organism evidence="5 6">
    <name type="scientific">Salarias fasciatus</name>
    <name type="common">Jewelled blenny</name>
    <name type="synonym">Blennius fasciatus</name>
    <dbReference type="NCBI Taxonomy" id="181472"/>
    <lineage>
        <taxon>Eukaryota</taxon>
        <taxon>Metazoa</taxon>
        <taxon>Chordata</taxon>
        <taxon>Craniata</taxon>
        <taxon>Vertebrata</taxon>
        <taxon>Euteleostomi</taxon>
        <taxon>Actinopterygii</taxon>
        <taxon>Neopterygii</taxon>
        <taxon>Teleostei</taxon>
        <taxon>Neoteleostei</taxon>
        <taxon>Acanthomorphata</taxon>
        <taxon>Ovalentaria</taxon>
        <taxon>Blenniimorphae</taxon>
        <taxon>Blenniiformes</taxon>
        <taxon>Blennioidei</taxon>
        <taxon>Blenniidae</taxon>
        <taxon>Salariinae</taxon>
        <taxon>Salarias</taxon>
    </lineage>
</organism>
<dbReference type="Pfam" id="PF21865">
    <property type="entry name" value="TLN1-like_RS"/>
    <property type="match status" value="1"/>
</dbReference>
<dbReference type="InterPro" id="IPR036723">
    <property type="entry name" value="Alpha-catenin/vinculin-like_sf"/>
</dbReference>
<reference evidence="5" key="3">
    <citation type="submission" date="2025-09" db="UniProtKB">
        <authorList>
            <consortium name="Ensembl"/>
        </authorList>
    </citation>
    <scope>IDENTIFICATION</scope>
</reference>
<dbReference type="FunFam" id="1.20.1420.10:FF:000005">
    <property type="entry name" value="Talin 2"/>
    <property type="match status" value="1"/>
</dbReference>
<sequence length="323" mass="34678">MLDSSTYLIETARSLVLNPKDPPTWSILAGHSRTVSDSIKSLITSIRDKAPGQRECDYSIDSINKCIRDIEQASLAAVGQTLPCRDDISMEALQEQLTSSVQEIGHLIDPVSTVARGEAAQLGHKVTQLASYFDPLIVASVGLASKLHDHQQQMTILDQTKTLSESALQMLYAAKEGGGNPKASHTHDAISEAAQLMREAVDDIMVTLNEAASEGGMVGGMVESIAESMGRLDEGTPPEPEGSFVDYQTTMVKFSKAIAITAQEMMTKSVTCPEELGGLASQVTVDYGQLSHQGRLAAATAEPEEMFALLLMRCLFLKAVPVP</sequence>
<dbReference type="PANTHER" id="PTHR19981">
    <property type="entry name" value="TALIN"/>
    <property type="match status" value="1"/>
</dbReference>
<dbReference type="Gene3D" id="1.20.1420.10">
    <property type="entry name" value="Talin, central domain"/>
    <property type="match status" value="2"/>
</dbReference>
<dbReference type="InterPro" id="IPR015009">
    <property type="entry name" value="Vinculin-bd_dom"/>
</dbReference>
<dbReference type="CDD" id="cd12150">
    <property type="entry name" value="talin-RS"/>
    <property type="match status" value="1"/>
</dbReference>
<evidence type="ECO:0000259" key="3">
    <source>
        <dbReference type="Pfam" id="PF08913"/>
    </source>
</evidence>
<dbReference type="SUPFAM" id="SSF47220">
    <property type="entry name" value="alpha-catenin/vinculin-like"/>
    <property type="match status" value="2"/>
</dbReference>
<dbReference type="GO" id="GO:0005925">
    <property type="term" value="C:focal adhesion"/>
    <property type="evidence" value="ECO:0007669"/>
    <property type="project" value="TreeGrafter"/>
</dbReference>
<dbReference type="Gene3D" id="1.20.120.230">
    <property type="entry name" value="Alpha-catenin/vinculin-like"/>
    <property type="match status" value="1"/>
</dbReference>
<reference evidence="5" key="1">
    <citation type="submission" date="2019-06" db="EMBL/GenBank/DDBJ databases">
        <authorList>
            <consortium name="Wellcome Sanger Institute Data Sharing"/>
        </authorList>
    </citation>
    <scope>NUCLEOTIDE SEQUENCE [LARGE SCALE GENOMIC DNA]</scope>
</reference>
<dbReference type="PANTHER" id="PTHR19981:SF34">
    <property type="entry name" value="TALIN-2"/>
    <property type="match status" value="1"/>
</dbReference>
<evidence type="ECO:0000259" key="4">
    <source>
        <dbReference type="Pfam" id="PF21865"/>
    </source>
</evidence>
<protein>
    <submittedName>
        <fullName evidence="5">Uncharacterized protein</fullName>
    </submittedName>
</protein>
<dbReference type="GO" id="GO:0030036">
    <property type="term" value="P:actin cytoskeleton organization"/>
    <property type="evidence" value="ECO:0007669"/>
    <property type="project" value="TreeGrafter"/>
</dbReference>
<comment type="subcellular location">
    <subcellularLocation>
        <location evidence="1">Cytoplasm</location>
    </subcellularLocation>
</comment>
<dbReference type="GO" id="GO:0005737">
    <property type="term" value="C:cytoplasm"/>
    <property type="evidence" value="ECO:0007669"/>
    <property type="project" value="UniProtKB-SubCell"/>
</dbReference>
<evidence type="ECO:0000256" key="1">
    <source>
        <dbReference type="ARBA" id="ARBA00004496"/>
    </source>
</evidence>
<dbReference type="AlphaFoldDB" id="A0A672IWK0"/>
<name>A0A672IWK0_SALFA</name>
<dbReference type="Pfam" id="PF08913">
    <property type="entry name" value="VBS"/>
    <property type="match status" value="1"/>
</dbReference>
<dbReference type="InterPro" id="IPR037438">
    <property type="entry name" value="Talin1/2-RS"/>
</dbReference>
<dbReference type="GO" id="GO:0005178">
    <property type="term" value="F:integrin binding"/>
    <property type="evidence" value="ECO:0007669"/>
    <property type="project" value="TreeGrafter"/>
</dbReference>
<accession>A0A672IWK0</accession>
<feature type="domain" description="Talin 1-like rod-segment" evidence="4">
    <location>
        <begin position="52"/>
        <end position="216"/>
    </location>
</feature>
<dbReference type="Proteomes" id="UP000472267">
    <property type="component" value="Chromosome 7"/>
</dbReference>
<reference evidence="5" key="2">
    <citation type="submission" date="2025-08" db="UniProtKB">
        <authorList>
            <consortium name="Ensembl"/>
        </authorList>
    </citation>
    <scope>IDENTIFICATION</scope>
</reference>
<keyword evidence="6" id="KW-1185">Reference proteome</keyword>
<feature type="domain" description="Vinculin-binding site-containing" evidence="3">
    <location>
        <begin position="243"/>
        <end position="309"/>
    </location>
</feature>
<gene>
    <name evidence="5" type="primary">tln2b</name>
</gene>
<dbReference type="GO" id="GO:0005886">
    <property type="term" value="C:plasma membrane"/>
    <property type="evidence" value="ECO:0007669"/>
    <property type="project" value="TreeGrafter"/>
</dbReference>
<evidence type="ECO:0000313" key="5">
    <source>
        <dbReference type="Ensembl" id="ENSSFAP00005046353.1"/>
    </source>
</evidence>
<dbReference type="GO" id="GO:0098609">
    <property type="term" value="P:cell-cell adhesion"/>
    <property type="evidence" value="ECO:0007669"/>
    <property type="project" value="TreeGrafter"/>
</dbReference>
<evidence type="ECO:0000256" key="2">
    <source>
        <dbReference type="ARBA" id="ARBA00022490"/>
    </source>
</evidence>
<proteinExistence type="predicted"/>
<dbReference type="InterPro" id="IPR054060">
    <property type="entry name" value="TLN1-like_RS"/>
</dbReference>
<evidence type="ECO:0000313" key="6">
    <source>
        <dbReference type="Proteomes" id="UP000472267"/>
    </source>
</evidence>
<dbReference type="Ensembl" id="ENSSFAT00005047936.1">
    <property type="protein sequence ID" value="ENSSFAP00005046353.1"/>
    <property type="gene ID" value="ENSSFAG00005022004.1"/>
</dbReference>